<proteinExistence type="predicted"/>
<dbReference type="SUPFAM" id="SSF51338">
    <property type="entry name" value="Composite domain of metallo-dependent hydrolases"/>
    <property type="match status" value="1"/>
</dbReference>
<evidence type="ECO:0000259" key="1">
    <source>
        <dbReference type="Pfam" id="PF07969"/>
    </source>
</evidence>
<evidence type="ECO:0000313" key="3">
    <source>
        <dbReference type="Proteomes" id="UP000321720"/>
    </source>
</evidence>
<dbReference type="PANTHER" id="PTHR22642">
    <property type="entry name" value="IMIDAZOLONEPROPIONASE"/>
    <property type="match status" value="1"/>
</dbReference>
<dbReference type="EMBL" id="BJWG01000002">
    <property type="protein sequence ID" value="GEL93859.1"/>
    <property type="molecule type" value="Genomic_DNA"/>
</dbReference>
<dbReference type="Gene3D" id="3.10.310.70">
    <property type="match status" value="1"/>
</dbReference>
<dbReference type="Gene3D" id="2.30.40.10">
    <property type="entry name" value="Urease, subunit C, domain 1"/>
    <property type="match status" value="1"/>
</dbReference>
<dbReference type="AlphaFoldDB" id="A0A511J815"/>
<dbReference type="Pfam" id="PF07969">
    <property type="entry name" value="Amidohydro_3"/>
    <property type="match status" value="1"/>
</dbReference>
<dbReference type="InterPro" id="IPR033932">
    <property type="entry name" value="YtcJ-like"/>
</dbReference>
<organism evidence="2 3">
    <name type="scientific">Cellulomonas composti</name>
    <dbReference type="NCBI Taxonomy" id="266130"/>
    <lineage>
        <taxon>Bacteria</taxon>
        <taxon>Bacillati</taxon>
        <taxon>Actinomycetota</taxon>
        <taxon>Actinomycetes</taxon>
        <taxon>Micrococcales</taxon>
        <taxon>Cellulomonadaceae</taxon>
        <taxon>Cellulomonas</taxon>
    </lineage>
</organism>
<feature type="domain" description="Amidohydrolase 3" evidence="1">
    <location>
        <begin position="43"/>
        <end position="484"/>
    </location>
</feature>
<name>A0A511J815_9CELL</name>
<comment type="caution">
    <text evidence="2">The sequence shown here is derived from an EMBL/GenBank/DDBJ whole genome shotgun (WGS) entry which is preliminary data.</text>
</comment>
<dbReference type="InterPro" id="IPR011059">
    <property type="entry name" value="Metal-dep_hydrolase_composite"/>
</dbReference>
<keyword evidence="3" id="KW-1185">Reference proteome</keyword>
<dbReference type="OrthoDB" id="3238066at2"/>
<protein>
    <submittedName>
        <fullName evidence="2">Amidohydrolase</fullName>
    </submittedName>
</protein>
<dbReference type="Proteomes" id="UP000321720">
    <property type="component" value="Unassembled WGS sequence"/>
</dbReference>
<dbReference type="GO" id="GO:0016810">
    <property type="term" value="F:hydrolase activity, acting on carbon-nitrogen (but not peptide) bonds"/>
    <property type="evidence" value="ECO:0007669"/>
    <property type="project" value="InterPro"/>
</dbReference>
<dbReference type="Gene3D" id="3.20.20.140">
    <property type="entry name" value="Metal-dependent hydrolases"/>
    <property type="match status" value="1"/>
</dbReference>
<reference evidence="2 3" key="1">
    <citation type="submission" date="2019-07" db="EMBL/GenBank/DDBJ databases">
        <title>Whole genome shotgun sequence of Cellulomonas composti NBRC 100758.</title>
        <authorList>
            <person name="Hosoyama A."/>
            <person name="Uohara A."/>
            <person name="Ohji S."/>
            <person name="Ichikawa N."/>
        </authorList>
    </citation>
    <scope>NUCLEOTIDE SEQUENCE [LARGE SCALE GENOMIC DNA]</scope>
    <source>
        <strain evidence="2 3">NBRC 100758</strain>
    </source>
</reference>
<sequence length="488" mass="51317">MTPAPVLLRAVRRLGSDEPVDLLVRDGRIAAIGPDLPAPADVEVLDYDGRFVMSGLWDQHVHLTQWALARQRLDVSGARSAAQAVRLVAQRLAAGAPAGGAVLVGQGFRDGLWPDEPTVAALDAVAGDVPVVLVSGDLHCAWASSAGLRHLGARRVDGLLREGDWLPLQGGVDRLPDEAADALVTDALRAAAARGVVGVVDFEIADNLAVWRRRAAAGAPPVRVRAGVWQPYLDRVLREELHTGDAAVPGGLVEQGPLKVIVDGSLNTRTAWCDDPYPGTSDHGVLSVPSTELEPLLAHVHRHGLRAAVHAIGDAAVRLVLDAFEATGTRGSMEHAQLVGDRDLARFASLGVVASVQPQHLVDDRHVADRHWAGRTGRAFPYGALVRSGASLALGSDAPVAPLDPWLAIDAAVHRAAPGDEPWHPEQSLDIRTALASSVDGHPLALAPGAPADLVLLDDDPLTLARTPGALSDIRIHTTYLAGHPTSP</sequence>
<dbReference type="RefSeq" id="WP_146841500.1">
    <property type="nucleotide sequence ID" value="NZ_BJWG01000002.1"/>
</dbReference>
<keyword evidence="2" id="KW-0378">Hydrolase</keyword>
<dbReference type="InterPro" id="IPR032466">
    <property type="entry name" value="Metal_Hydrolase"/>
</dbReference>
<dbReference type="PANTHER" id="PTHR22642:SF2">
    <property type="entry name" value="PROTEIN LONG AFTER FAR-RED 3"/>
    <property type="match status" value="1"/>
</dbReference>
<dbReference type="InterPro" id="IPR013108">
    <property type="entry name" value="Amidohydro_3"/>
</dbReference>
<evidence type="ECO:0000313" key="2">
    <source>
        <dbReference type="EMBL" id="GEL93859.1"/>
    </source>
</evidence>
<dbReference type="SUPFAM" id="SSF51556">
    <property type="entry name" value="Metallo-dependent hydrolases"/>
    <property type="match status" value="1"/>
</dbReference>
<accession>A0A511J815</accession>
<gene>
    <name evidence="2" type="ORF">CCO02nite_05170</name>
</gene>
<dbReference type="CDD" id="cd01300">
    <property type="entry name" value="YtcJ_like"/>
    <property type="match status" value="1"/>
</dbReference>